<evidence type="ECO:0000256" key="2">
    <source>
        <dbReference type="ARBA" id="ARBA00022679"/>
    </source>
</evidence>
<dbReference type="OrthoDB" id="9808281at2"/>
<dbReference type="PANTHER" id="PTHR12215:SF10">
    <property type="entry name" value="L-AMINOADIPATE-SEMIALDEHYDE DEHYDROGENASE-PHOSPHOPANTETHEINYL TRANSFERASE"/>
    <property type="match status" value="1"/>
</dbReference>
<dbReference type="Gene3D" id="3.90.470.20">
    <property type="entry name" value="4'-phosphopantetheinyl transferase domain"/>
    <property type="match status" value="2"/>
</dbReference>
<dbReference type="Proteomes" id="UP000198736">
    <property type="component" value="Unassembled WGS sequence"/>
</dbReference>
<dbReference type="Pfam" id="PF22624">
    <property type="entry name" value="AASDHPPT_N"/>
    <property type="match status" value="1"/>
</dbReference>
<dbReference type="RefSeq" id="WP_090896499.1">
    <property type="nucleotide sequence ID" value="NZ_CZPZ01000012.1"/>
</dbReference>
<name>A0A0S4LDZ0_9BACT</name>
<evidence type="ECO:0000259" key="3">
    <source>
        <dbReference type="Pfam" id="PF01648"/>
    </source>
</evidence>
<dbReference type="PANTHER" id="PTHR12215">
    <property type="entry name" value="PHOSPHOPANTETHEINE TRANSFERASE"/>
    <property type="match status" value="1"/>
</dbReference>
<dbReference type="SUPFAM" id="SSF56214">
    <property type="entry name" value="4'-phosphopantetheinyl transferase"/>
    <property type="match status" value="2"/>
</dbReference>
<proteinExistence type="inferred from homology"/>
<evidence type="ECO:0000259" key="4">
    <source>
        <dbReference type="Pfam" id="PF22624"/>
    </source>
</evidence>
<keyword evidence="6" id="KW-1185">Reference proteome</keyword>
<dbReference type="STRING" id="1742973.COMA2_20077"/>
<dbReference type="InterPro" id="IPR050559">
    <property type="entry name" value="P-Pant_transferase_sf"/>
</dbReference>
<dbReference type="Pfam" id="PF01648">
    <property type="entry name" value="ACPS"/>
    <property type="match status" value="1"/>
</dbReference>
<feature type="domain" description="4'-phosphopantetheinyl transferase" evidence="3">
    <location>
        <begin position="144"/>
        <end position="233"/>
    </location>
</feature>
<organism evidence="5 6">
    <name type="scientific">Candidatus Nitrospira nitrificans</name>
    <dbReference type="NCBI Taxonomy" id="1742973"/>
    <lineage>
        <taxon>Bacteria</taxon>
        <taxon>Pseudomonadati</taxon>
        <taxon>Nitrospirota</taxon>
        <taxon>Nitrospiria</taxon>
        <taxon>Nitrospirales</taxon>
        <taxon>Nitrospiraceae</taxon>
        <taxon>Nitrospira</taxon>
    </lineage>
</organism>
<protein>
    <submittedName>
        <fullName evidence="5">Putative 4'-phosphopantetheinyltransferase 13N</fullName>
    </submittedName>
</protein>
<dbReference type="EMBL" id="CZPZ01000012">
    <property type="protein sequence ID" value="CUS35081.1"/>
    <property type="molecule type" value="Genomic_DNA"/>
</dbReference>
<sequence>MMSDMCIQDGPALISFHSLERVADTNRRHPIRLAPNTVHLWGIELEGSRRCLERCRGWLDEVERRRAARLVREDTRQRYVLAHGGLRAVLSRYLGVSPDVVPLDRSATGKPSLTKELRNRSAITFNLSHAHNRALIAVSQTQEIGVDLEFIRSDVEVAKLSERYFTRDEHTAIMQAGEEQRASRFFRYWVAKEALLKAQGIGLRGLSDCEIRLETDGDDREVRTRLGAQFPDTLRVRLLPCEKGWEAAVAAQRLDSVQQCCLKQ</sequence>
<reference evidence="6" key="1">
    <citation type="submission" date="2015-10" db="EMBL/GenBank/DDBJ databases">
        <authorList>
            <person name="Luecker S."/>
            <person name="Luecker S."/>
        </authorList>
    </citation>
    <scope>NUCLEOTIDE SEQUENCE [LARGE SCALE GENOMIC DNA]</scope>
</reference>
<evidence type="ECO:0000256" key="1">
    <source>
        <dbReference type="ARBA" id="ARBA00010990"/>
    </source>
</evidence>
<dbReference type="GO" id="GO:0008897">
    <property type="term" value="F:holo-[acyl-carrier-protein] synthase activity"/>
    <property type="evidence" value="ECO:0007669"/>
    <property type="project" value="InterPro"/>
</dbReference>
<evidence type="ECO:0000313" key="5">
    <source>
        <dbReference type="EMBL" id="CUS35081.1"/>
    </source>
</evidence>
<evidence type="ECO:0000313" key="6">
    <source>
        <dbReference type="Proteomes" id="UP000198736"/>
    </source>
</evidence>
<dbReference type="GO" id="GO:0019878">
    <property type="term" value="P:lysine biosynthetic process via aminoadipic acid"/>
    <property type="evidence" value="ECO:0007669"/>
    <property type="project" value="TreeGrafter"/>
</dbReference>
<comment type="similarity">
    <text evidence="1">Belongs to the P-Pant transferase superfamily. Gsp/Sfp/HetI/AcpT family.</text>
</comment>
<dbReference type="InterPro" id="IPR055066">
    <property type="entry name" value="AASDHPPT_N"/>
</dbReference>
<dbReference type="InterPro" id="IPR008278">
    <property type="entry name" value="4-PPantetheinyl_Trfase_dom"/>
</dbReference>
<dbReference type="InterPro" id="IPR037143">
    <property type="entry name" value="4-PPantetheinyl_Trfase_dom_sf"/>
</dbReference>
<keyword evidence="2 5" id="KW-0808">Transferase</keyword>
<accession>A0A0S4LDZ0</accession>
<dbReference type="GO" id="GO:0000287">
    <property type="term" value="F:magnesium ion binding"/>
    <property type="evidence" value="ECO:0007669"/>
    <property type="project" value="InterPro"/>
</dbReference>
<feature type="domain" description="4'-phosphopantetheinyl transferase N-terminal" evidence="4">
    <location>
        <begin position="58"/>
        <end position="138"/>
    </location>
</feature>
<dbReference type="AlphaFoldDB" id="A0A0S4LDZ0"/>
<gene>
    <name evidence="5" type="ORF">COMA2_20077</name>
</gene>
<dbReference type="GO" id="GO:0005829">
    <property type="term" value="C:cytosol"/>
    <property type="evidence" value="ECO:0007669"/>
    <property type="project" value="TreeGrafter"/>
</dbReference>